<evidence type="ECO:0000313" key="3">
    <source>
        <dbReference type="Proteomes" id="UP001196413"/>
    </source>
</evidence>
<protein>
    <submittedName>
        <fullName evidence="2">Uncharacterized protein</fullName>
    </submittedName>
</protein>
<comment type="caution">
    <text evidence="2">The sequence shown here is derived from an EMBL/GenBank/DDBJ whole genome shotgun (WGS) entry which is preliminary data.</text>
</comment>
<dbReference type="AlphaFoldDB" id="A0AAD5R8N4"/>
<name>A0AAD5R8N4_PARTN</name>
<dbReference type="Proteomes" id="UP001196413">
    <property type="component" value="Unassembled WGS sequence"/>
</dbReference>
<feature type="region of interest" description="Disordered" evidence="1">
    <location>
        <begin position="264"/>
        <end position="284"/>
    </location>
</feature>
<gene>
    <name evidence="2" type="ORF">KIN20_033436</name>
</gene>
<dbReference type="EMBL" id="JAHQIW010006985">
    <property type="protein sequence ID" value="KAJ1371475.1"/>
    <property type="molecule type" value="Genomic_DNA"/>
</dbReference>
<reference evidence="2" key="1">
    <citation type="submission" date="2021-06" db="EMBL/GenBank/DDBJ databases">
        <title>Parelaphostrongylus tenuis whole genome reference sequence.</title>
        <authorList>
            <person name="Garwood T.J."/>
            <person name="Larsen P.A."/>
            <person name="Fountain-Jones N.M."/>
            <person name="Garbe J.R."/>
            <person name="Macchietto M.G."/>
            <person name="Kania S.A."/>
            <person name="Gerhold R.W."/>
            <person name="Richards J.E."/>
            <person name="Wolf T.M."/>
        </authorList>
    </citation>
    <scope>NUCLEOTIDE SEQUENCE</scope>
    <source>
        <strain evidence="2">MNPRO001-30</strain>
        <tissue evidence="2">Meninges</tissue>
    </source>
</reference>
<sequence>MQRRRTHSVNLPTTDHDCYDPELKLERIISHLSYLRINVDEIVLPEQNPLIERLFNEGSLYGFNLEYQFPCLENISRSLKTPIRIPAKTFTMTSIQFRHKRIVLLQMTPNTVPPWNQHNLIIRLHIQLNTHGKFSTRLLGYCVVPLAELLIPPFMICRDFNFIPAKGMKFEGSSLIRIDLGSREKKLMEKLNEMRDPLLESTQVVDATSSLKRQPVDDLHRSRSASHSSRTSENEPPTAKQRGPSLHGSMKNLPMHTLASNEIAPTNKAEPFHERAASNLTDSL</sequence>
<accession>A0AAD5R8N4</accession>
<evidence type="ECO:0000313" key="2">
    <source>
        <dbReference type="EMBL" id="KAJ1371475.1"/>
    </source>
</evidence>
<feature type="region of interest" description="Disordered" evidence="1">
    <location>
        <begin position="206"/>
        <end position="252"/>
    </location>
</feature>
<evidence type="ECO:0000256" key="1">
    <source>
        <dbReference type="SAM" id="MobiDB-lite"/>
    </source>
</evidence>
<keyword evidence="3" id="KW-1185">Reference proteome</keyword>
<organism evidence="2 3">
    <name type="scientific">Parelaphostrongylus tenuis</name>
    <name type="common">Meningeal worm</name>
    <dbReference type="NCBI Taxonomy" id="148309"/>
    <lineage>
        <taxon>Eukaryota</taxon>
        <taxon>Metazoa</taxon>
        <taxon>Ecdysozoa</taxon>
        <taxon>Nematoda</taxon>
        <taxon>Chromadorea</taxon>
        <taxon>Rhabditida</taxon>
        <taxon>Rhabditina</taxon>
        <taxon>Rhabditomorpha</taxon>
        <taxon>Strongyloidea</taxon>
        <taxon>Metastrongylidae</taxon>
        <taxon>Parelaphostrongylus</taxon>
    </lineage>
</organism>
<proteinExistence type="predicted"/>